<dbReference type="AlphaFoldDB" id="A0AA41WD37"/>
<dbReference type="GO" id="GO:0005829">
    <property type="term" value="C:cytosol"/>
    <property type="evidence" value="ECO:0007669"/>
    <property type="project" value="TreeGrafter"/>
</dbReference>
<dbReference type="SUPFAM" id="SSF89550">
    <property type="entry name" value="PHP domain-like"/>
    <property type="match status" value="1"/>
</dbReference>
<proteinExistence type="predicted"/>
<dbReference type="CDD" id="cd07432">
    <property type="entry name" value="PHP_HisPPase"/>
    <property type="match status" value="1"/>
</dbReference>
<dbReference type="Proteomes" id="UP001165306">
    <property type="component" value="Unassembled WGS sequence"/>
</dbReference>
<sequence length="226" mass="24658">MVYDFHTHTFYSDGELSPVELARRAVERGYRAIALTDHVAVGGLHELVGRLQADRELIERFWPIRVVIGVELTHLPPEALFEAANLAGEAGAELIVLHGETLVEPVLAGTVRAGITTGLIDVIAHPGLISEEEVRLAKEFDVYLELCARCGHALTNGHVAKLALQLGARLLVNSDAHAAADLLTPERQRLVALGAGVDETLLPDLLDNWPEELLQRAIERREASRA</sequence>
<dbReference type="InterPro" id="IPR050243">
    <property type="entry name" value="PHP_phosphatase"/>
</dbReference>
<dbReference type="PANTHER" id="PTHR36928">
    <property type="entry name" value="PHOSPHATASE YCDX-RELATED"/>
    <property type="match status" value="1"/>
</dbReference>
<evidence type="ECO:0000259" key="1">
    <source>
        <dbReference type="SMART" id="SM00481"/>
    </source>
</evidence>
<evidence type="ECO:0000313" key="2">
    <source>
        <dbReference type="EMBL" id="MCM8749782.1"/>
    </source>
</evidence>
<dbReference type="InterPro" id="IPR016195">
    <property type="entry name" value="Pol/histidinol_Pase-like"/>
</dbReference>
<dbReference type="InterPro" id="IPR003141">
    <property type="entry name" value="Pol/His_phosphatase_N"/>
</dbReference>
<organism evidence="2 3">
    <name type="scientific">Thermalbibacter longus</name>
    <dbReference type="NCBI Taxonomy" id="2951981"/>
    <lineage>
        <taxon>Bacteria</taxon>
        <taxon>Pseudomonadati</taxon>
        <taxon>Thermomicrobiota</taxon>
        <taxon>Thermomicrobia</taxon>
        <taxon>Thermomicrobiales</taxon>
        <taxon>Thermomicrobiaceae</taxon>
        <taxon>Thermalbibacter</taxon>
    </lineage>
</organism>
<dbReference type="Pfam" id="PF02811">
    <property type="entry name" value="PHP"/>
    <property type="match status" value="1"/>
</dbReference>
<evidence type="ECO:0000313" key="3">
    <source>
        <dbReference type="Proteomes" id="UP001165306"/>
    </source>
</evidence>
<keyword evidence="3" id="KW-1185">Reference proteome</keyword>
<reference evidence="2" key="1">
    <citation type="submission" date="2022-06" db="EMBL/GenBank/DDBJ databases">
        <title>CFH 74404 Thermomicrobiaceae sp.</title>
        <authorList>
            <person name="Ming H."/>
            <person name="Li W.-J."/>
            <person name="Zhao Z."/>
        </authorList>
    </citation>
    <scope>NUCLEOTIDE SEQUENCE</scope>
    <source>
        <strain evidence="2">CFH 74404</strain>
    </source>
</reference>
<dbReference type="EMBL" id="JAMSLR010000008">
    <property type="protein sequence ID" value="MCM8749782.1"/>
    <property type="molecule type" value="Genomic_DNA"/>
</dbReference>
<dbReference type="PANTHER" id="PTHR36928:SF1">
    <property type="entry name" value="PHOSPHATASE YCDX-RELATED"/>
    <property type="match status" value="1"/>
</dbReference>
<gene>
    <name evidence="2" type="ORF">NET02_11520</name>
</gene>
<dbReference type="Gene3D" id="3.20.20.140">
    <property type="entry name" value="Metal-dependent hydrolases"/>
    <property type="match status" value="1"/>
</dbReference>
<protein>
    <submittedName>
        <fullName evidence="2">Histidinol phosphate phosphatase domain-containing protein</fullName>
    </submittedName>
</protein>
<dbReference type="NCBIfam" id="NF004981">
    <property type="entry name" value="PRK06361.1"/>
    <property type="match status" value="1"/>
</dbReference>
<dbReference type="GO" id="GO:0042578">
    <property type="term" value="F:phosphoric ester hydrolase activity"/>
    <property type="evidence" value="ECO:0007669"/>
    <property type="project" value="TreeGrafter"/>
</dbReference>
<dbReference type="SMART" id="SM00481">
    <property type="entry name" value="POLIIIAc"/>
    <property type="match status" value="1"/>
</dbReference>
<feature type="domain" description="Polymerase/histidinol phosphatase N-terminal" evidence="1">
    <location>
        <begin position="3"/>
        <end position="76"/>
    </location>
</feature>
<accession>A0AA41WD37</accession>
<dbReference type="RefSeq" id="WP_284057566.1">
    <property type="nucleotide sequence ID" value="NZ_JAMSLR010000008.1"/>
</dbReference>
<comment type="caution">
    <text evidence="2">The sequence shown here is derived from an EMBL/GenBank/DDBJ whole genome shotgun (WGS) entry which is preliminary data.</text>
</comment>
<dbReference type="GO" id="GO:0008270">
    <property type="term" value="F:zinc ion binding"/>
    <property type="evidence" value="ECO:0007669"/>
    <property type="project" value="TreeGrafter"/>
</dbReference>
<name>A0AA41WD37_9BACT</name>
<dbReference type="InterPro" id="IPR004013">
    <property type="entry name" value="PHP_dom"/>
</dbReference>